<evidence type="ECO:0000259" key="16">
    <source>
        <dbReference type="PROSITE" id="PS51915"/>
    </source>
</evidence>
<feature type="domain" description="C2H2-type" evidence="15">
    <location>
        <begin position="296"/>
        <end position="323"/>
    </location>
</feature>
<dbReference type="PROSITE" id="PS51915">
    <property type="entry name" value="ZAD"/>
    <property type="match status" value="1"/>
</dbReference>
<dbReference type="PANTHER" id="PTHR24392:SF49">
    <property type="entry name" value="PROTEIN HUNCHBACK"/>
    <property type="match status" value="1"/>
</dbReference>
<evidence type="ECO:0000256" key="6">
    <source>
        <dbReference type="ARBA" id="ARBA00022492"/>
    </source>
</evidence>
<feature type="binding site" evidence="14">
    <location>
        <position position="151"/>
    </location>
    <ligand>
        <name>Zn(2+)</name>
        <dbReference type="ChEBI" id="CHEBI:29105"/>
    </ligand>
</feature>
<evidence type="ECO:0000256" key="14">
    <source>
        <dbReference type="PROSITE-ProRule" id="PRU01263"/>
    </source>
</evidence>
<keyword evidence="7 14" id="KW-0479">Metal-binding</keyword>
<dbReference type="PROSITE" id="PS50157">
    <property type="entry name" value="ZINC_FINGER_C2H2_2"/>
    <property type="match status" value="8"/>
</dbReference>
<organism evidence="17 18">
    <name type="scientific">Aromia moschata</name>
    <dbReference type="NCBI Taxonomy" id="1265417"/>
    <lineage>
        <taxon>Eukaryota</taxon>
        <taxon>Metazoa</taxon>
        <taxon>Ecdysozoa</taxon>
        <taxon>Arthropoda</taxon>
        <taxon>Hexapoda</taxon>
        <taxon>Insecta</taxon>
        <taxon>Pterygota</taxon>
        <taxon>Neoptera</taxon>
        <taxon>Endopterygota</taxon>
        <taxon>Coleoptera</taxon>
        <taxon>Polyphaga</taxon>
        <taxon>Cucujiformia</taxon>
        <taxon>Chrysomeloidea</taxon>
        <taxon>Cerambycidae</taxon>
        <taxon>Cerambycinae</taxon>
        <taxon>Callichromatini</taxon>
        <taxon>Aromia</taxon>
    </lineage>
</organism>
<evidence type="ECO:0000256" key="5">
    <source>
        <dbReference type="ARBA" id="ARBA00022473"/>
    </source>
</evidence>
<evidence type="ECO:0000313" key="17">
    <source>
        <dbReference type="EMBL" id="KAJ8938274.1"/>
    </source>
</evidence>
<feature type="domain" description="ZAD" evidence="16">
    <location>
        <begin position="104"/>
        <end position="175"/>
    </location>
</feature>
<accession>A0AAV8XH51</accession>
<keyword evidence="6" id="KW-0302">Gap protein</keyword>
<dbReference type="Proteomes" id="UP001162162">
    <property type="component" value="Unassembled WGS sequence"/>
</dbReference>
<feature type="domain" description="C2H2-type" evidence="15">
    <location>
        <begin position="589"/>
        <end position="616"/>
    </location>
</feature>
<dbReference type="InterPro" id="IPR036236">
    <property type="entry name" value="Znf_C2H2_sf"/>
</dbReference>
<feature type="binding site" evidence="14">
    <location>
        <position position="109"/>
    </location>
    <ligand>
        <name>Zn(2+)</name>
        <dbReference type="ChEBI" id="CHEBI:29105"/>
    </ligand>
</feature>
<evidence type="ECO:0000256" key="12">
    <source>
        <dbReference type="ARBA" id="ARBA00023242"/>
    </source>
</evidence>
<feature type="domain" description="C2H2-type" evidence="15">
    <location>
        <begin position="327"/>
        <end position="354"/>
    </location>
</feature>
<feature type="binding site" evidence="14">
    <location>
        <position position="148"/>
    </location>
    <ligand>
        <name>Zn(2+)</name>
        <dbReference type="ChEBI" id="CHEBI:29105"/>
    </ligand>
</feature>
<evidence type="ECO:0000256" key="9">
    <source>
        <dbReference type="ARBA" id="ARBA00022771"/>
    </source>
</evidence>
<evidence type="ECO:0000256" key="7">
    <source>
        <dbReference type="ARBA" id="ARBA00022723"/>
    </source>
</evidence>
<dbReference type="EMBL" id="JAPWTK010000571">
    <property type="protein sequence ID" value="KAJ8938274.1"/>
    <property type="molecule type" value="Genomic_DNA"/>
</dbReference>
<evidence type="ECO:0000256" key="4">
    <source>
        <dbReference type="ARBA" id="ARBA00013638"/>
    </source>
</evidence>
<keyword evidence="5" id="KW-0217">Developmental protein</keyword>
<evidence type="ECO:0000256" key="8">
    <source>
        <dbReference type="ARBA" id="ARBA00022737"/>
    </source>
</evidence>
<gene>
    <name evidence="17" type="ORF">NQ318_004947</name>
</gene>
<dbReference type="GO" id="GO:0003677">
    <property type="term" value="F:DNA binding"/>
    <property type="evidence" value="ECO:0007669"/>
    <property type="project" value="UniProtKB-KW"/>
</dbReference>
<dbReference type="Gene3D" id="3.30.160.60">
    <property type="entry name" value="Classic Zinc Finger"/>
    <property type="match status" value="7"/>
</dbReference>
<feature type="domain" description="C2H2-type" evidence="15">
    <location>
        <begin position="620"/>
        <end position="647"/>
    </location>
</feature>
<keyword evidence="9 13" id="KW-0863">Zinc-finger</keyword>
<keyword evidence="18" id="KW-1185">Reference proteome</keyword>
<dbReference type="InterPro" id="IPR013087">
    <property type="entry name" value="Znf_C2H2_type"/>
</dbReference>
<feature type="domain" description="C2H2-type" evidence="15">
    <location>
        <begin position="492"/>
        <end position="519"/>
    </location>
</feature>
<name>A0AAV8XH51_9CUCU</name>
<dbReference type="SUPFAM" id="SSF57667">
    <property type="entry name" value="beta-beta-alpha zinc fingers"/>
    <property type="match status" value="5"/>
</dbReference>
<feature type="domain" description="C2H2-type" evidence="15">
    <location>
        <begin position="420"/>
        <end position="447"/>
    </location>
</feature>
<feature type="domain" description="C2H2-type" evidence="15">
    <location>
        <begin position="358"/>
        <end position="385"/>
    </location>
</feature>
<comment type="subcellular location">
    <subcellularLocation>
        <location evidence="2">Nucleus</location>
    </subcellularLocation>
</comment>
<comment type="similarity">
    <text evidence="3">Belongs to the hunchback C2H2-type zinc-finger protein family.</text>
</comment>
<keyword evidence="12" id="KW-0539">Nucleus</keyword>
<proteinExistence type="inferred from homology"/>
<evidence type="ECO:0000256" key="10">
    <source>
        <dbReference type="ARBA" id="ARBA00022833"/>
    </source>
</evidence>
<dbReference type="SMART" id="SM00355">
    <property type="entry name" value="ZnF_C2H2"/>
    <property type="match status" value="13"/>
</dbReference>
<evidence type="ECO:0000256" key="11">
    <source>
        <dbReference type="ARBA" id="ARBA00023125"/>
    </source>
</evidence>
<sequence length="780" mass="90571">MTEQSVCKFCLKASNNFQVIEEIKRKIVDDLLSKIDFSVNEDYVMCESCADSIYTFFKFKSACLHTEDRMAPFIRTMNGMKVDIVELAYLKENSDDTTNNSGDAICRLCLKRDRCVDLNVFNGNFAEDIIAKCVPEVDIKSTRDPKVCLSCQTSLINYYQFVNKCLVKQENIIENQDRKAWLAVKSEELDIKMEDECDRNRSTNLSLIHSSVMPEDTEIKYFEGNSYNQETNPKSIKRDPSQSFELEMEYPKSHNLFEDVTETRYYCYHCPYVTKRKGDLSKHILIHQKPLKTRAYQCSFCSYKPKQRFNLIRHMLIHKDASEVTTYQCTQCPYNAKQKSYLTSHMLIHKDASEITTYDCSFCSYKAKRKGELTKHMLIHKDSSEVTTYQCAQCPYNAKQKSYLTSHMLIHKDASEITTYDCSFCSYKAKRKRELTKHALIHKNASEVTTYQCKFCSYKAKWKICVHTRRSAKGHLTQHMVIHKDASEVKTYDCSCCPYKAKQKSNLRRHMLIHQDASKVTTYQCALCPYRAKRKTCLSKHMVIHKCASEDASKVTTHDCSFCSYKAKRKEHLTQHMLIHQSASDVTTYQCTLCPYNTKRKMHLTSHMLIHQDASEVTTYQCNLCSYKTKWKGYLPIHMRRHEGAAEVTSYDCSFCQYKTNQKQCLSKHMLSHQDVLSVRTKVEDADFTGNQHECTMEHHESMGCLGIKSEELDIKEEDECDWIIFMPIFNNNYPFRPQPRQQSPAEPAEPYDNYHANSTLLALVTSRAINASGDINTSE</sequence>
<evidence type="ECO:0000313" key="18">
    <source>
        <dbReference type="Proteomes" id="UP001162162"/>
    </source>
</evidence>
<comment type="function">
    <text evidence="1">Gap class segmentation protein that controls development of head structures.</text>
</comment>
<evidence type="ECO:0000256" key="2">
    <source>
        <dbReference type="ARBA" id="ARBA00004123"/>
    </source>
</evidence>
<dbReference type="Pfam" id="PF00096">
    <property type="entry name" value="zf-C2H2"/>
    <property type="match status" value="4"/>
</dbReference>
<keyword evidence="11" id="KW-0238">DNA-binding</keyword>
<feature type="domain" description="C2H2-type" evidence="15">
    <location>
        <begin position="389"/>
        <end position="416"/>
    </location>
</feature>
<dbReference type="PANTHER" id="PTHR24392">
    <property type="entry name" value="ZINC FINGER PROTEIN"/>
    <property type="match status" value="1"/>
</dbReference>
<dbReference type="GO" id="GO:0005634">
    <property type="term" value="C:nucleus"/>
    <property type="evidence" value="ECO:0007669"/>
    <property type="project" value="UniProtKB-SubCell"/>
</dbReference>
<evidence type="ECO:0000259" key="15">
    <source>
        <dbReference type="PROSITE" id="PS50157"/>
    </source>
</evidence>
<keyword evidence="8" id="KW-0677">Repeat</keyword>
<keyword evidence="10 14" id="KW-0862">Zinc</keyword>
<dbReference type="InterPro" id="IPR012934">
    <property type="entry name" value="Znf_AD"/>
</dbReference>
<feature type="binding site" evidence="14">
    <location>
        <position position="106"/>
    </location>
    <ligand>
        <name>Zn(2+)</name>
        <dbReference type="ChEBI" id="CHEBI:29105"/>
    </ligand>
</feature>
<dbReference type="GO" id="GO:0008270">
    <property type="term" value="F:zinc ion binding"/>
    <property type="evidence" value="ECO:0007669"/>
    <property type="project" value="UniProtKB-UniRule"/>
</dbReference>
<evidence type="ECO:0000256" key="3">
    <source>
        <dbReference type="ARBA" id="ARBA00007746"/>
    </source>
</evidence>
<dbReference type="SMART" id="SM00868">
    <property type="entry name" value="zf-AD"/>
    <property type="match status" value="2"/>
</dbReference>
<dbReference type="Pfam" id="PF13909">
    <property type="entry name" value="zf-H2C2_5"/>
    <property type="match status" value="1"/>
</dbReference>
<dbReference type="AlphaFoldDB" id="A0AAV8XH51"/>
<protein>
    <recommendedName>
        <fullName evidence="4">Protein hunchback</fullName>
    </recommendedName>
</protein>
<evidence type="ECO:0000256" key="13">
    <source>
        <dbReference type="PROSITE-ProRule" id="PRU00042"/>
    </source>
</evidence>
<evidence type="ECO:0000256" key="1">
    <source>
        <dbReference type="ARBA" id="ARBA00003983"/>
    </source>
</evidence>
<comment type="caution">
    <text evidence="17">The sequence shown here is derived from an EMBL/GenBank/DDBJ whole genome shotgun (WGS) entry which is preliminary data.</text>
</comment>
<reference evidence="17" key="1">
    <citation type="journal article" date="2023" name="Insect Mol. Biol.">
        <title>Genome sequencing provides insights into the evolution of gene families encoding plant cell wall-degrading enzymes in longhorned beetles.</title>
        <authorList>
            <person name="Shin N.R."/>
            <person name="Okamura Y."/>
            <person name="Kirsch R."/>
            <person name="Pauchet Y."/>
        </authorList>
    </citation>
    <scope>NUCLEOTIDE SEQUENCE</scope>
    <source>
        <strain evidence="17">AMC_N1</strain>
    </source>
</reference>